<gene>
    <name evidence="5" type="ORF">PHA72_13460</name>
</gene>
<evidence type="ECO:0000256" key="3">
    <source>
        <dbReference type="ARBA" id="ARBA00023163"/>
    </source>
</evidence>
<dbReference type="PROSITE" id="PS01124">
    <property type="entry name" value="HTH_ARAC_FAMILY_2"/>
    <property type="match status" value="1"/>
</dbReference>
<dbReference type="InterPro" id="IPR020449">
    <property type="entry name" value="Tscrpt_reg_AraC-type_HTH"/>
</dbReference>
<accession>A0AAX3L500</accession>
<sequence>MKESISKYILTWVEENNFSILHIDQLVKDTGYSRRTIETWFKEKYHFSLGEYILRRRLSLAAIMLRMTSLPVTDIAYLFHYQSSQGFSRAFKKMTGLTPSEYRNAKEWDFDILQPSFLLDDLQTPKITLCELNQIFPYTHEIIEHDHLFDTAVHDVTKKIKKLLLENRDRIQQLAIVPRRPERLGKSRSYLVEVLISYCLDSTKTTKKDTLLLTGKYAKMSFEGSWECYSAYNKIAFVKAMVTNRLTLRDGIHLMRFNACSDERVNFDIYIPVL</sequence>
<dbReference type="Gene3D" id="1.10.10.60">
    <property type="entry name" value="Homeodomain-like"/>
    <property type="match status" value="2"/>
</dbReference>
<evidence type="ECO:0000313" key="5">
    <source>
        <dbReference type="EMBL" id="WCE11117.1"/>
    </source>
</evidence>
<dbReference type="SMART" id="SM00342">
    <property type="entry name" value="HTH_ARAC"/>
    <property type="match status" value="1"/>
</dbReference>
<keyword evidence="2" id="KW-0238">DNA-binding</keyword>
<dbReference type="AlphaFoldDB" id="A0AAX3L500"/>
<dbReference type="Pfam" id="PF12833">
    <property type="entry name" value="HTH_18"/>
    <property type="match status" value="1"/>
</dbReference>
<dbReference type="RefSeq" id="WP_059306890.1">
    <property type="nucleotide sequence ID" value="NZ_CAWPLG010000522.1"/>
</dbReference>
<dbReference type="InterPro" id="IPR018060">
    <property type="entry name" value="HTH_AraC"/>
</dbReference>
<reference evidence="5 6" key="1">
    <citation type="submission" date="2023-01" db="EMBL/GenBank/DDBJ databases">
        <title>Genome sequence resource and annotation of Enterobacter ludwigii, an economically important pathogen of seedling wilt with strawberry.</title>
        <authorList>
            <person name="Xie Y."/>
        </authorList>
    </citation>
    <scope>NUCLEOTIDE SEQUENCE [LARGE SCALE GENOMIC DNA]</scope>
    <source>
        <strain evidence="5 6">CM-TZ4</strain>
    </source>
</reference>
<dbReference type="InterPro" id="IPR050959">
    <property type="entry name" value="MarA-like"/>
</dbReference>
<proteinExistence type="predicted"/>
<evidence type="ECO:0000256" key="1">
    <source>
        <dbReference type="ARBA" id="ARBA00023015"/>
    </source>
</evidence>
<evidence type="ECO:0000313" key="6">
    <source>
        <dbReference type="Proteomes" id="UP001210538"/>
    </source>
</evidence>
<dbReference type="SUPFAM" id="SSF46689">
    <property type="entry name" value="Homeodomain-like"/>
    <property type="match status" value="1"/>
</dbReference>
<dbReference type="EMBL" id="CP116347">
    <property type="protein sequence ID" value="WCE11117.1"/>
    <property type="molecule type" value="Genomic_DNA"/>
</dbReference>
<dbReference type="PRINTS" id="PR00032">
    <property type="entry name" value="HTHARAC"/>
</dbReference>
<keyword evidence="1" id="KW-0805">Transcription regulation</keyword>
<dbReference type="PANTHER" id="PTHR47504:SF3">
    <property type="entry name" value="HTH-TYPE TRANSCRIPTIONAL REGULATOR YKGA-RELATED"/>
    <property type="match status" value="1"/>
</dbReference>
<keyword evidence="6" id="KW-1185">Reference proteome</keyword>
<dbReference type="GO" id="GO:0043565">
    <property type="term" value="F:sequence-specific DNA binding"/>
    <property type="evidence" value="ECO:0007669"/>
    <property type="project" value="InterPro"/>
</dbReference>
<organism evidence="5 6">
    <name type="scientific">Enterobacter ludwigii</name>
    <dbReference type="NCBI Taxonomy" id="299767"/>
    <lineage>
        <taxon>Bacteria</taxon>
        <taxon>Pseudomonadati</taxon>
        <taxon>Pseudomonadota</taxon>
        <taxon>Gammaproteobacteria</taxon>
        <taxon>Enterobacterales</taxon>
        <taxon>Enterobacteriaceae</taxon>
        <taxon>Enterobacter</taxon>
        <taxon>Enterobacter cloacae complex</taxon>
    </lineage>
</organism>
<dbReference type="GO" id="GO:0003700">
    <property type="term" value="F:DNA-binding transcription factor activity"/>
    <property type="evidence" value="ECO:0007669"/>
    <property type="project" value="InterPro"/>
</dbReference>
<dbReference type="Gene3D" id="3.20.80.10">
    <property type="entry name" value="Regulatory factor, effector binding domain"/>
    <property type="match status" value="1"/>
</dbReference>
<name>A0AAX3L500_9ENTR</name>
<keyword evidence="3" id="KW-0804">Transcription</keyword>
<protein>
    <submittedName>
        <fullName evidence="5">Helix-turn-helix domain-containing protein</fullName>
    </submittedName>
</protein>
<dbReference type="InterPro" id="IPR009057">
    <property type="entry name" value="Homeodomain-like_sf"/>
</dbReference>
<dbReference type="InterPro" id="IPR011256">
    <property type="entry name" value="Reg_factor_effector_dom_sf"/>
</dbReference>
<dbReference type="Proteomes" id="UP001210538">
    <property type="component" value="Chromosome"/>
</dbReference>
<feature type="domain" description="HTH araC/xylS-type" evidence="4">
    <location>
        <begin position="7"/>
        <end position="105"/>
    </location>
</feature>
<evidence type="ECO:0000259" key="4">
    <source>
        <dbReference type="PROSITE" id="PS01124"/>
    </source>
</evidence>
<evidence type="ECO:0000256" key="2">
    <source>
        <dbReference type="ARBA" id="ARBA00023125"/>
    </source>
</evidence>
<dbReference type="PANTHER" id="PTHR47504">
    <property type="entry name" value="RIGHT ORIGIN-BINDING PROTEIN"/>
    <property type="match status" value="1"/>
</dbReference>